<evidence type="ECO:0000259" key="10">
    <source>
        <dbReference type="PROSITE" id="PS00624"/>
    </source>
</evidence>
<keyword evidence="3 7" id="KW-0285">Flavoprotein</keyword>
<gene>
    <name evidence="11" type="ORF">C7999DRAFT_16232</name>
</gene>
<dbReference type="SUPFAM" id="SSF51905">
    <property type="entry name" value="FAD/NAD(P)-binding domain"/>
    <property type="match status" value="1"/>
</dbReference>
<evidence type="ECO:0000256" key="5">
    <source>
        <dbReference type="ARBA" id="ARBA00023002"/>
    </source>
</evidence>
<evidence type="ECO:0000313" key="11">
    <source>
        <dbReference type="EMBL" id="KAK4245571.1"/>
    </source>
</evidence>
<reference evidence="11" key="1">
    <citation type="journal article" date="2023" name="Mol. Phylogenet. Evol.">
        <title>Genome-scale phylogeny and comparative genomics of the fungal order Sordariales.</title>
        <authorList>
            <person name="Hensen N."/>
            <person name="Bonometti L."/>
            <person name="Westerberg I."/>
            <person name="Brannstrom I.O."/>
            <person name="Guillou S."/>
            <person name="Cros-Aarteil S."/>
            <person name="Calhoun S."/>
            <person name="Haridas S."/>
            <person name="Kuo A."/>
            <person name="Mondo S."/>
            <person name="Pangilinan J."/>
            <person name="Riley R."/>
            <person name="LaButti K."/>
            <person name="Andreopoulos B."/>
            <person name="Lipzen A."/>
            <person name="Chen C."/>
            <person name="Yan M."/>
            <person name="Daum C."/>
            <person name="Ng V."/>
            <person name="Clum A."/>
            <person name="Steindorff A."/>
            <person name="Ohm R.A."/>
            <person name="Martin F."/>
            <person name="Silar P."/>
            <person name="Natvig D.O."/>
            <person name="Lalanne C."/>
            <person name="Gautier V."/>
            <person name="Ament-Velasquez S.L."/>
            <person name="Kruys A."/>
            <person name="Hutchinson M.I."/>
            <person name="Powell A.J."/>
            <person name="Barry K."/>
            <person name="Miller A.N."/>
            <person name="Grigoriev I.V."/>
            <person name="Debuchy R."/>
            <person name="Gladieux P."/>
            <person name="Hiltunen Thoren M."/>
            <person name="Johannesson H."/>
        </authorList>
    </citation>
    <scope>NUCLEOTIDE SEQUENCE</scope>
    <source>
        <strain evidence="11">CBS 359.72</strain>
    </source>
</reference>
<feature type="binding site" evidence="6">
    <location>
        <begin position="35"/>
        <end position="36"/>
    </location>
    <ligand>
        <name>FAD</name>
        <dbReference type="ChEBI" id="CHEBI:57692"/>
    </ligand>
</feature>
<name>A0AAN7CNW4_9PEZI</name>
<dbReference type="InterPro" id="IPR036188">
    <property type="entry name" value="FAD/NAD-bd_sf"/>
</dbReference>
<dbReference type="Pfam" id="PF05199">
    <property type="entry name" value="GMC_oxred_C"/>
    <property type="match status" value="1"/>
</dbReference>
<dbReference type="PANTHER" id="PTHR11552:SF201">
    <property type="entry name" value="GLUCOSE-METHANOL-CHOLINE OXIDOREDUCTASE N-TERMINAL DOMAIN-CONTAINING PROTEIN"/>
    <property type="match status" value="1"/>
</dbReference>
<dbReference type="InterPro" id="IPR000172">
    <property type="entry name" value="GMC_OxRdtase_N"/>
</dbReference>
<feature type="domain" description="Glucose-methanol-choline oxidoreductase N-terminal" evidence="10">
    <location>
        <begin position="296"/>
        <end position="310"/>
    </location>
</feature>
<evidence type="ECO:0000256" key="8">
    <source>
        <dbReference type="SAM" id="SignalP"/>
    </source>
</evidence>
<keyword evidence="8" id="KW-0732">Signal</keyword>
<comment type="caution">
    <text evidence="11">The sequence shown here is derived from an EMBL/GenBank/DDBJ whole genome shotgun (WGS) entry which is preliminary data.</text>
</comment>
<comment type="cofactor">
    <cofactor evidence="1 6">
        <name>FAD</name>
        <dbReference type="ChEBI" id="CHEBI:57692"/>
    </cofactor>
</comment>
<evidence type="ECO:0000256" key="7">
    <source>
        <dbReference type="RuleBase" id="RU003968"/>
    </source>
</evidence>
<dbReference type="PROSITE" id="PS00623">
    <property type="entry name" value="GMC_OXRED_1"/>
    <property type="match status" value="1"/>
</dbReference>
<dbReference type="PROSITE" id="PS00624">
    <property type="entry name" value="GMC_OXRED_2"/>
    <property type="match status" value="1"/>
</dbReference>
<dbReference type="GO" id="GO:0050660">
    <property type="term" value="F:flavin adenine dinucleotide binding"/>
    <property type="evidence" value="ECO:0007669"/>
    <property type="project" value="InterPro"/>
</dbReference>
<evidence type="ECO:0000256" key="4">
    <source>
        <dbReference type="ARBA" id="ARBA00022827"/>
    </source>
</evidence>
<dbReference type="InterPro" id="IPR027424">
    <property type="entry name" value="Glucose_Oxidase_domain_2"/>
</dbReference>
<evidence type="ECO:0000256" key="1">
    <source>
        <dbReference type="ARBA" id="ARBA00001974"/>
    </source>
</evidence>
<dbReference type="EMBL" id="MU857697">
    <property type="protein sequence ID" value="KAK4245571.1"/>
    <property type="molecule type" value="Genomic_DNA"/>
</dbReference>
<reference evidence="11" key="2">
    <citation type="submission" date="2023-05" db="EMBL/GenBank/DDBJ databases">
        <authorList>
            <consortium name="Lawrence Berkeley National Laboratory"/>
            <person name="Steindorff A."/>
            <person name="Hensen N."/>
            <person name="Bonometti L."/>
            <person name="Westerberg I."/>
            <person name="Brannstrom I.O."/>
            <person name="Guillou S."/>
            <person name="Cros-Aarteil S."/>
            <person name="Calhoun S."/>
            <person name="Haridas S."/>
            <person name="Kuo A."/>
            <person name="Mondo S."/>
            <person name="Pangilinan J."/>
            <person name="Riley R."/>
            <person name="Labutti K."/>
            <person name="Andreopoulos B."/>
            <person name="Lipzen A."/>
            <person name="Chen C."/>
            <person name="Yanf M."/>
            <person name="Daum C."/>
            <person name="Ng V."/>
            <person name="Clum A."/>
            <person name="Ohm R."/>
            <person name="Martin F."/>
            <person name="Silar P."/>
            <person name="Natvig D."/>
            <person name="Lalanne C."/>
            <person name="Gautier V."/>
            <person name="Ament-Velasquez S.L."/>
            <person name="Kruys A."/>
            <person name="Hutchinson M.I."/>
            <person name="Powell A.J."/>
            <person name="Barry K."/>
            <person name="Miller A.N."/>
            <person name="Grigoriev I.V."/>
            <person name="Debuchy R."/>
            <person name="Gladieux P."/>
            <person name="Thoren M.H."/>
            <person name="Johannesson H."/>
        </authorList>
    </citation>
    <scope>NUCLEOTIDE SEQUENCE</scope>
    <source>
        <strain evidence="11">CBS 359.72</strain>
    </source>
</reference>
<keyword evidence="4 6" id="KW-0274">FAD</keyword>
<dbReference type="Gene3D" id="4.10.450.10">
    <property type="entry name" value="Glucose Oxidase, domain 2"/>
    <property type="match status" value="1"/>
</dbReference>
<evidence type="ECO:0000313" key="12">
    <source>
        <dbReference type="Proteomes" id="UP001303647"/>
    </source>
</evidence>
<keyword evidence="12" id="KW-1185">Reference proteome</keyword>
<feature type="chain" id="PRO_5043039552" evidence="8">
    <location>
        <begin position="21"/>
        <end position="535"/>
    </location>
</feature>
<feature type="domain" description="Glucose-methanol-choline oxidoreductase N-terminal" evidence="9">
    <location>
        <begin position="102"/>
        <end position="125"/>
    </location>
</feature>
<organism evidence="11 12">
    <name type="scientific">Corynascus novoguineensis</name>
    <dbReference type="NCBI Taxonomy" id="1126955"/>
    <lineage>
        <taxon>Eukaryota</taxon>
        <taxon>Fungi</taxon>
        <taxon>Dikarya</taxon>
        <taxon>Ascomycota</taxon>
        <taxon>Pezizomycotina</taxon>
        <taxon>Sordariomycetes</taxon>
        <taxon>Sordariomycetidae</taxon>
        <taxon>Sordariales</taxon>
        <taxon>Chaetomiaceae</taxon>
        <taxon>Corynascus</taxon>
    </lineage>
</organism>
<proteinExistence type="inferred from homology"/>
<dbReference type="InterPro" id="IPR012132">
    <property type="entry name" value="GMC_OxRdtase"/>
</dbReference>
<feature type="signal peptide" evidence="8">
    <location>
        <begin position="1"/>
        <end position="20"/>
    </location>
</feature>
<evidence type="ECO:0000256" key="6">
    <source>
        <dbReference type="PIRSR" id="PIRSR000137-2"/>
    </source>
</evidence>
<dbReference type="PIRSF" id="PIRSF000137">
    <property type="entry name" value="Alcohol_oxidase"/>
    <property type="match status" value="1"/>
</dbReference>
<keyword evidence="5" id="KW-0560">Oxidoreductase</keyword>
<dbReference type="InterPro" id="IPR007867">
    <property type="entry name" value="GMC_OxRtase_C"/>
</dbReference>
<accession>A0AAN7CNW4</accession>
<dbReference type="SUPFAM" id="SSF54373">
    <property type="entry name" value="FAD-linked reductases, C-terminal domain"/>
    <property type="match status" value="1"/>
</dbReference>
<protein>
    <submittedName>
        <fullName evidence="11">Glucose oxidase</fullName>
    </submittedName>
</protein>
<evidence type="ECO:0000259" key="9">
    <source>
        <dbReference type="PROSITE" id="PS00623"/>
    </source>
</evidence>
<dbReference type="Gene3D" id="3.30.560.10">
    <property type="entry name" value="Glucose Oxidase, domain 3"/>
    <property type="match status" value="1"/>
</dbReference>
<sequence>MKSTSLTVLLALALRTCASGACLESFDYIIIGAGTSGLVVANRLSENLSVTVAVIEPGTDQRNNSNVTSTEFGKGLDTPIDWNYASIRQPNAGNRTFAMHAGKAWGGTSTINGMTYIRGNVAEFDAWEKLGNPGWNWKSIFPYFKRSEKYTAPTKSQQAAGATYESRYHGFTGPLHVGYIPALKNGSFAPVVIKTWERLSIPHNPDLNSGSVRGFGMGPQTLDSELDIRYDSARAYLHPAEHRPNLKMFKGTGKRITWARGKSGDGGLVALGVEVINDGGEATLLRVEKEVVLSAGALRTPLVLEASGVGNSNILKSLGIETRINLPGVGENLVEQPSHFLMYSGDLPSAASAYHAYVTAADLFGANLSAVEEVTRASIPTWARAAADASGPGSLDVHAIEKVLQIQHDLLFKYNATAAEILVVIAPGNILASNYWALFPFSRGSVHLGLRSKLDEPVVDPRIFLADFDASTMVAAARVVEKFWSSEPMKTQASVTGPVVSGDFDLPGNATDAQWHAYLRNTGKQPPPFPATHPP</sequence>
<dbReference type="AlphaFoldDB" id="A0AAN7CNW4"/>
<comment type="similarity">
    <text evidence="2 7">Belongs to the GMC oxidoreductase family.</text>
</comment>
<dbReference type="GO" id="GO:0016614">
    <property type="term" value="F:oxidoreductase activity, acting on CH-OH group of donors"/>
    <property type="evidence" value="ECO:0007669"/>
    <property type="project" value="InterPro"/>
</dbReference>
<evidence type="ECO:0000256" key="3">
    <source>
        <dbReference type="ARBA" id="ARBA00022630"/>
    </source>
</evidence>
<dbReference type="Gene3D" id="3.50.50.60">
    <property type="entry name" value="FAD/NAD(P)-binding domain"/>
    <property type="match status" value="1"/>
</dbReference>
<feature type="binding site" evidence="6">
    <location>
        <position position="108"/>
    </location>
    <ligand>
        <name>FAD</name>
        <dbReference type="ChEBI" id="CHEBI:57692"/>
    </ligand>
</feature>
<dbReference type="PANTHER" id="PTHR11552">
    <property type="entry name" value="GLUCOSE-METHANOL-CHOLINE GMC OXIDOREDUCTASE"/>
    <property type="match status" value="1"/>
</dbReference>
<dbReference type="Proteomes" id="UP001303647">
    <property type="component" value="Unassembled WGS sequence"/>
</dbReference>
<dbReference type="Pfam" id="PF00732">
    <property type="entry name" value="GMC_oxred_N"/>
    <property type="match status" value="1"/>
</dbReference>
<evidence type="ECO:0000256" key="2">
    <source>
        <dbReference type="ARBA" id="ARBA00010790"/>
    </source>
</evidence>